<comment type="caution">
    <text evidence="3">The sequence shown here is derived from an EMBL/GenBank/DDBJ whole genome shotgun (WGS) entry which is preliminary data.</text>
</comment>
<proteinExistence type="predicted"/>
<evidence type="ECO:0000256" key="1">
    <source>
        <dbReference type="SAM" id="SignalP"/>
    </source>
</evidence>
<dbReference type="RefSeq" id="WP_111981012.1">
    <property type="nucleotide sequence ID" value="NZ_NFZS01000001.1"/>
</dbReference>
<evidence type="ECO:0000313" key="4">
    <source>
        <dbReference type="Proteomes" id="UP000248926"/>
    </source>
</evidence>
<evidence type="ECO:0000259" key="2">
    <source>
        <dbReference type="Pfam" id="PF03544"/>
    </source>
</evidence>
<protein>
    <submittedName>
        <fullName evidence="3">Energy transducer TonB</fullName>
    </submittedName>
</protein>
<sequence length="149" mass="15945">MNMKSRRHIQAISLALAMGVAAPLLAQSQARMVGPDRIQSYWIMLNTKVDADVPNSGSNMDKPGCVAVTYMIGSDGVPQNVNVAKVVPQSDLGAVAKSVAGNFRYGPSLTNKTHEPVNTYFIVPFNLPADAAQRQSIIDACKLPGYNQA</sequence>
<dbReference type="EMBL" id="NFZS01000001">
    <property type="protein sequence ID" value="RAO76951.1"/>
    <property type="molecule type" value="Genomic_DNA"/>
</dbReference>
<evidence type="ECO:0000313" key="3">
    <source>
        <dbReference type="EMBL" id="RAO76951.1"/>
    </source>
</evidence>
<dbReference type="GO" id="GO:0055085">
    <property type="term" value="P:transmembrane transport"/>
    <property type="evidence" value="ECO:0007669"/>
    <property type="project" value="InterPro"/>
</dbReference>
<reference evidence="3 4" key="1">
    <citation type="journal article" date="2018" name="Genet. Mol. Biol.">
        <title>The genome sequence of Dyella jiangningensis FCAV SCS01 from a lignocellulose-decomposing microbial consortium metagenome reveals potential for biotechnological applications.</title>
        <authorList>
            <person name="Desiderato J.G."/>
            <person name="Alvarenga D.O."/>
            <person name="Constancio M.T.L."/>
            <person name="Alves L.M.C."/>
            <person name="Varani A.M."/>
        </authorList>
    </citation>
    <scope>NUCLEOTIDE SEQUENCE [LARGE SCALE GENOMIC DNA]</scope>
    <source>
        <strain evidence="3 4">FCAV SCS01</strain>
    </source>
</reference>
<dbReference type="InterPro" id="IPR037682">
    <property type="entry name" value="TonB_C"/>
</dbReference>
<dbReference type="Pfam" id="PF03544">
    <property type="entry name" value="TonB_C"/>
    <property type="match status" value="1"/>
</dbReference>
<keyword evidence="4" id="KW-1185">Reference proteome</keyword>
<dbReference type="Proteomes" id="UP000248926">
    <property type="component" value="Unassembled WGS sequence"/>
</dbReference>
<organism evidence="3 4">
    <name type="scientific">Dyella jiangningensis</name>
    <dbReference type="NCBI Taxonomy" id="1379159"/>
    <lineage>
        <taxon>Bacteria</taxon>
        <taxon>Pseudomonadati</taxon>
        <taxon>Pseudomonadota</taxon>
        <taxon>Gammaproteobacteria</taxon>
        <taxon>Lysobacterales</taxon>
        <taxon>Rhodanobacteraceae</taxon>
        <taxon>Dyella</taxon>
    </lineage>
</organism>
<keyword evidence="1" id="KW-0732">Signal</keyword>
<dbReference type="AlphaFoldDB" id="A0A328P6N5"/>
<dbReference type="SUPFAM" id="SSF74653">
    <property type="entry name" value="TolA/TonB C-terminal domain"/>
    <property type="match status" value="1"/>
</dbReference>
<feature type="signal peptide" evidence="1">
    <location>
        <begin position="1"/>
        <end position="26"/>
    </location>
</feature>
<feature type="chain" id="PRO_5016335492" evidence="1">
    <location>
        <begin position="27"/>
        <end position="149"/>
    </location>
</feature>
<accession>A0A328P6N5</accession>
<name>A0A328P6N5_9GAMM</name>
<dbReference type="OrthoDB" id="5957272at2"/>
<feature type="domain" description="TonB C-terminal" evidence="2">
    <location>
        <begin position="60"/>
        <end position="126"/>
    </location>
</feature>
<gene>
    <name evidence="3" type="ORF">CA260_03315</name>
</gene>